<evidence type="ECO:0000313" key="3">
    <source>
        <dbReference type="Proteomes" id="UP000255326"/>
    </source>
</evidence>
<dbReference type="InterPro" id="IPR051531">
    <property type="entry name" value="N-acetyltransferase"/>
</dbReference>
<dbReference type="PANTHER" id="PTHR43792">
    <property type="entry name" value="GNAT FAMILY, PUTATIVE (AFU_ORTHOLOGUE AFUA_3G00765)-RELATED-RELATED"/>
    <property type="match status" value="1"/>
</dbReference>
<accession>A0A370G592</accession>
<sequence length="179" mass="20722">METERLALQPLHLKYADRVEELANDYDVAKTTLGMPYPYPKGGAKAFIEDRLASEKDGGFVIYAITLKDTDDFIGMITFSINERHKRCEFAYWIGKAYWGKGYGTEAAKRMLDLAFNELNLNKVYAQAFAGNPGSWRIMEKIGMTYEGKLRQHVSRFDEYHDLVQYGLVREEYLKKNHI</sequence>
<dbReference type="Gene3D" id="3.40.630.30">
    <property type="match status" value="1"/>
</dbReference>
<reference evidence="2 3" key="1">
    <citation type="submission" date="2018-07" db="EMBL/GenBank/DDBJ databases">
        <title>Genomic Encyclopedia of Type Strains, Phase IV (KMG-IV): sequencing the most valuable type-strain genomes for metagenomic binning, comparative biology and taxonomic classification.</title>
        <authorList>
            <person name="Goeker M."/>
        </authorList>
    </citation>
    <scope>NUCLEOTIDE SEQUENCE [LARGE SCALE GENOMIC DNA]</scope>
    <source>
        <strain evidence="2 3">DSM 25281</strain>
    </source>
</reference>
<dbReference type="Proteomes" id="UP000255326">
    <property type="component" value="Unassembled WGS sequence"/>
</dbReference>
<feature type="domain" description="N-acetyltransferase" evidence="1">
    <location>
        <begin position="6"/>
        <end position="164"/>
    </location>
</feature>
<evidence type="ECO:0000259" key="1">
    <source>
        <dbReference type="PROSITE" id="PS51186"/>
    </source>
</evidence>
<dbReference type="InterPro" id="IPR000182">
    <property type="entry name" value="GNAT_dom"/>
</dbReference>
<dbReference type="AlphaFoldDB" id="A0A370G592"/>
<dbReference type="PROSITE" id="PS51186">
    <property type="entry name" value="GNAT"/>
    <property type="match status" value="1"/>
</dbReference>
<evidence type="ECO:0000313" key="2">
    <source>
        <dbReference type="EMBL" id="RDI37223.1"/>
    </source>
</evidence>
<comment type="caution">
    <text evidence="2">The sequence shown here is derived from an EMBL/GenBank/DDBJ whole genome shotgun (WGS) entry which is preliminary data.</text>
</comment>
<proteinExistence type="predicted"/>
<protein>
    <submittedName>
        <fullName evidence="2">RimJ/RimL family protein N-acetyltransferase</fullName>
    </submittedName>
</protein>
<keyword evidence="3" id="KW-1185">Reference proteome</keyword>
<organism evidence="2 3">
    <name type="scientific">Falsibacillus pallidus</name>
    <dbReference type="NCBI Taxonomy" id="493781"/>
    <lineage>
        <taxon>Bacteria</taxon>
        <taxon>Bacillati</taxon>
        <taxon>Bacillota</taxon>
        <taxon>Bacilli</taxon>
        <taxon>Bacillales</taxon>
        <taxon>Bacillaceae</taxon>
        <taxon>Falsibacillus</taxon>
    </lineage>
</organism>
<keyword evidence="2" id="KW-0808">Transferase</keyword>
<name>A0A370G592_9BACI</name>
<dbReference type="GO" id="GO:0016747">
    <property type="term" value="F:acyltransferase activity, transferring groups other than amino-acyl groups"/>
    <property type="evidence" value="ECO:0007669"/>
    <property type="project" value="InterPro"/>
</dbReference>
<dbReference type="EMBL" id="QQAY01000022">
    <property type="protein sequence ID" value="RDI37223.1"/>
    <property type="molecule type" value="Genomic_DNA"/>
</dbReference>
<gene>
    <name evidence="2" type="ORF">DFR59_12213</name>
</gene>
<dbReference type="InterPro" id="IPR016181">
    <property type="entry name" value="Acyl_CoA_acyltransferase"/>
</dbReference>
<dbReference type="SUPFAM" id="SSF55729">
    <property type="entry name" value="Acyl-CoA N-acyltransferases (Nat)"/>
    <property type="match status" value="1"/>
</dbReference>
<dbReference type="OrthoDB" id="9798081at2"/>
<dbReference type="Pfam" id="PF13302">
    <property type="entry name" value="Acetyltransf_3"/>
    <property type="match status" value="1"/>
</dbReference>
<dbReference type="RefSeq" id="WP_114747166.1">
    <property type="nucleotide sequence ID" value="NZ_QQAY01000022.1"/>
</dbReference>